<dbReference type="OrthoDB" id="9812071at2"/>
<accession>A0A5B9DU39</accession>
<protein>
    <submittedName>
        <fullName evidence="2">Aa3-type cytochrome c oxidase subunit IV</fullName>
    </submittedName>
</protein>
<name>A0A5B9DU39_9HYPH</name>
<dbReference type="Gene3D" id="1.20.5.160">
    <property type="entry name" value="Bacterial aa3 type cytochrome c oxidase subunit IV"/>
    <property type="match status" value="1"/>
</dbReference>
<proteinExistence type="predicted"/>
<feature type="domain" description="Cytochrome c oxidase subunit IV bacterial aa3 type" evidence="1">
    <location>
        <begin position="17"/>
        <end position="50"/>
    </location>
</feature>
<dbReference type="SUPFAM" id="SSF81469">
    <property type="entry name" value="Bacterial aa3 type cytochrome c oxidase subunit IV"/>
    <property type="match status" value="1"/>
</dbReference>
<dbReference type="Pfam" id="PF07835">
    <property type="entry name" value="COX4_pro_2"/>
    <property type="match status" value="1"/>
</dbReference>
<sequence>MAKKPVTAGAPSDIPAMDYAEHERTYHGFVELLKLSILGLVILMVGLFFIIQGGQPLFGGVLIFAAIIAPPLVNILARRR</sequence>
<dbReference type="KEGG" id="yti:FNA67_18195"/>
<dbReference type="InterPro" id="IPR036596">
    <property type="entry name" value="Cyt-C_aa3_sf"/>
</dbReference>
<reference evidence="2 3" key="1">
    <citation type="journal article" date="2015" name="Int. J. Syst. Evol. Microbiol.">
        <title>Youhaiella tibetensis gen. nov., sp. nov., isolated from subsurface sediment.</title>
        <authorList>
            <person name="Wang Y.X."/>
            <person name="Huang F.Q."/>
            <person name="Nogi Y."/>
            <person name="Pang S.J."/>
            <person name="Wang P.K."/>
            <person name="Lv J."/>
        </authorList>
    </citation>
    <scope>NUCLEOTIDE SEQUENCE [LARGE SCALE GENOMIC DNA]</scope>
    <source>
        <strain evidence="3">fig4</strain>
    </source>
</reference>
<keyword evidence="3" id="KW-1185">Reference proteome</keyword>
<gene>
    <name evidence="2" type="ORF">FNA67_18195</name>
</gene>
<evidence type="ECO:0000313" key="2">
    <source>
        <dbReference type="EMBL" id="QEE21988.1"/>
    </source>
</evidence>
<dbReference type="RefSeq" id="WP_049706483.1">
    <property type="nucleotide sequence ID" value="NZ_BMFM01000002.1"/>
</dbReference>
<dbReference type="Proteomes" id="UP000321062">
    <property type="component" value="Chromosome"/>
</dbReference>
<dbReference type="EMBL" id="CP041690">
    <property type="protein sequence ID" value="QEE21988.1"/>
    <property type="molecule type" value="Genomic_DNA"/>
</dbReference>
<evidence type="ECO:0000313" key="3">
    <source>
        <dbReference type="Proteomes" id="UP000321062"/>
    </source>
</evidence>
<dbReference type="InterPro" id="IPR012422">
    <property type="entry name" value="Cyt_c_oxidase_su4_bac-aa3"/>
</dbReference>
<organism evidence="2 3">
    <name type="scientific">Paradevosia tibetensis</name>
    <dbReference type="NCBI Taxonomy" id="1447062"/>
    <lineage>
        <taxon>Bacteria</taxon>
        <taxon>Pseudomonadati</taxon>
        <taxon>Pseudomonadota</taxon>
        <taxon>Alphaproteobacteria</taxon>
        <taxon>Hyphomicrobiales</taxon>
        <taxon>Devosiaceae</taxon>
        <taxon>Paradevosia</taxon>
    </lineage>
</organism>
<dbReference type="AlphaFoldDB" id="A0A5B9DU39"/>
<evidence type="ECO:0000259" key="1">
    <source>
        <dbReference type="Pfam" id="PF07835"/>
    </source>
</evidence>